<dbReference type="InterPro" id="IPR000504">
    <property type="entry name" value="RRM_dom"/>
</dbReference>
<evidence type="ECO:0000313" key="3">
    <source>
        <dbReference type="EMBL" id="KAI5396219.1"/>
    </source>
</evidence>
<dbReference type="InterPro" id="IPR035979">
    <property type="entry name" value="RBD_domain_sf"/>
</dbReference>
<gene>
    <name evidence="3" type="ORF">KIW84_062432</name>
</gene>
<dbReference type="SUPFAM" id="SSF54928">
    <property type="entry name" value="RNA-binding domain, RBD"/>
    <property type="match status" value="1"/>
</dbReference>
<dbReference type="AlphaFoldDB" id="A0A9D5A5K3"/>
<evidence type="ECO:0000313" key="4">
    <source>
        <dbReference type="Proteomes" id="UP001058974"/>
    </source>
</evidence>
<dbReference type="Gramene" id="Psat06G0243200-T1">
    <property type="protein sequence ID" value="KAI5396219.1"/>
    <property type="gene ID" value="KIW84_062432"/>
</dbReference>
<reference evidence="3 4" key="1">
    <citation type="journal article" date="2022" name="Nat. Genet.">
        <title>Improved pea reference genome and pan-genome highlight genomic features and evolutionary characteristics.</title>
        <authorList>
            <person name="Yang T."/>
            <person name="Liu R."/>
            <person name="Luo Y."/>
            <person name="Hu S."/>
            <person name="Wang D."/>
            <person name="Wang C."/>
            <person name="Pandey M.K."/>
            <person name="Ge S."/>
            <person name="Xu Q."/>
            <person name="Li N."/>
            <person name="Li G."/>
            <person name="Huang Y."/>
            <person name="Saxena R.K."/>
            <person name="Ji Y."/>
            <person name="Li M."/>
            <person name="Yan X."/>
            <person name="He Y."/>
            <person name="Liu Y."/>
            <person name="Wang X."/>
            <person name="Xiang C."/>
            <person name="Varshney R.K."/>
            <person name="Ding H."/>
            <person name="Gao S."/>
            <person name="Zong X."/>
        </authorList>
    </citation>
    <scope>NUCLEOTIDE SEQUENCE [LARGE SCALE GENOMIC DNA]</scope>
    <source>
        <strain evidence="3 4">cv. Zhongwan 6</strain>
    </source>
</reference>
<dbReference type="GO" id="GO:0003723">
    <property type="term" value="F:RNA binding"/>
    <property type="evidence" value="ECO:0007669"/>
    <property type="project" value="UniProtKB-UniRule"/>
</dbReference>
<protein>
    <recommendedName>
        <fullName evidence="2">RRM domain-containing protein</fullName>
    </recommendedName>
</protein>
<name>A0A9D5A5K3_PEA</name>
<accession>A0A9D5A5K3</accession>
<evidence type="ECO:0000256" key="1">
    <source>
        <dbReference type="PROSITE-ProRule" id="PRU00176"/>
    </source>
</evidence>
<comment type="caution">
    <text evidence="3">The sequence shown here is derived from an EMBL/GenBank/DDBJ whole genome shotgun (WGS) entry which is preliminary data.</text>
</comment>
<evidence type="ECO:0000259" key="2">
    <source>
        <dbReference type="PROSITE" id="PS50102"/>
    </source>
</evidence>
<feature type="domain" description="RRM" evidence="2">
    <location>
        <begin position="12"/>
        <end position="54"/>
    </location>
</feature>
<dbReference type="EMBL" id="JAMSHJ010000006">
    <property type="protein sequence ID" value="KAI5396219.1"/>
    <property type="molecule type" value="Genomic_DNA"/>
</dbReference>
<organism evidence="3 4">
    <name type="scientific">Pisum sativum</name>
    <name type="common">Garden pea</name>
    <name type="synonym">Lathyrus oleraceus</name>
    <dbReference type="NCBI Taxonomy" id="3888"/>
    <lineage>
        <taxon>Eukaryota</taxon>
        <taxon>Viridiplantae</taxon>
        <taxon>Streptophyta</taxon>
        <taxon>Embryophyta</taxon>
        <taxon>Tracheophyta</taxon>
        <taxon>Spermatophyta</taxon>
        <taxon>Magnoliopsida</taxon>
        <taxon>eudicotyledons</taxon>
        <taxon>Gunneridae</taxon>
        <taxon>Pentapetalae</taxon>
        <taxon>rosids</taxon>
        <taxon>fabids</taxon>
        <taxon>Fabales</taxon>
        <taxon>Fabaceae</taxon>
        <taxon>Papilionoideae</taxon>
        <taxon>50 kb inversion clade</taxon>
        <taxon>NPAAA clade</taxon>
        <taxon>Hologalegina</taxon>
        <taxon>IRL clade</taxon>
        <taxon>Fabeae</taxon>
        <taxon>Lathyrus</taxon>
    </lineage>
</organism>
<dbReference type="Pfam" id="PF00076">
    <property type="entry name" value="RRM_1"/>
    <property type="match status" value="1"/>
</dbReference>
<keyword evidence="4" id="KW-1185">Reference proteome</keyword>
<keyword evidence="1" id="KW-0694">RNA-binding</keyword>
<dbReference type="Proteomes" id="UP001058974">
    <property type="component" value="Chromosome 6"/>
</dbReference>
<dbReference type="Gene3D" id="3.30.70.330">
    <property type="match status" value="1"/>
</dbReference>
<dbReference type="PROSITE" id="PS50102">
    <property type="entry name" value="RRM"/>
    <property type="match status" value="1"/>
</dbReference>
<dbReference type="PANTHER" id="PTHR15241:SF304">
    <property type="entry name" value="RRM DOMAIN-CONTAINING PROTEIN"/>
    <property type="match status" value="1"/>
</dbReference>
<sequence length="66" mass="7375">MPWGKDFGGKLIFSKYGKVESIEIVTESNGRSRGYGFVTMSSKTEMDDVIPALDLKVVSLKWFLSP</sequence>
<proteinExistence type="predicted"/>
<dbReference type="PANTHER" id="PTHR15241">
    <property type="entry name" value="TRANSFORMER-2-RELATED"/>
    <property type="match status" value="1"/>
</dbReference>
<dbReference type="InterPro" id="IPR012677">
    <property type="entry name" value="Nucleotide-bd_a/b_plait_sf"/>
</dbReference>